<evidence type="ECO:0000259" key="6">
    <source>
        <dbReference type="Pfam" id="PF08281"/>
    </source>
</evidence>
<proteinExistence type="inferred from homology"/>
<dbReference type="GO" id="GO:0006352">
    <property type="term" value="P:DNA-templated transcription initiation"/>
    <property type="evidence" value="ECO:0007669"/>
    <property type="project" value="InterPro"/>
</dbReference>
<comment type="caution">
    <text evidence="7">The sequence shown here is derived from an EMBL/GenBank/DDBJ whole genome shotgun (WGS) entry which is preliminary data.</text>
</comment>
<dbReference type="InterPro" id="IPR014284">
    <property type="entry name" value="RNA_pol_sigma-70_dom"/>
</dbReference>
<dbReference type="Proteomes" id="UP000431901">
    <property type="component" value="Unassembled WGS sequence"/>
</dbReference>
<reference evidence="7 8" key="1">
    <citation type="submission" date="2019-12" db="EMBL/GenBank/DDBJ databases">
        <title>Nocardia macrotermitis sp. nov. and Nocardia aurantia sp. nov., isolated from the gut of the fungus growing-termite Macrotermes natalensis.</title>
        <authorList>
            <person name="Christine B."/>
            <person name="Rene B."/>
        </authorList>
    </citation>
    <scope>NUCLEOTIDE SEQUENCE [LARGE SCALE GENOMIC DNA]</scope>
    <source>
        <strain evidence="7 8">DSM 102126</strain>
    </source>
</reference>
<dbReference type="InterPro" id="IPR013324">
    <property type="entry name" value="RNA_pol_sigma_r3/r4-like"/>
</dbReference>
<name>A0A6I4WB95_9ACTN</name>
<dbReference type="NCBIfam" id="TIGR02983">
    <property type="entry name" value="SigE-fam_strep"/>
    <property type="match status" value="1"/>
</dbReference>
<dbReference type="PANTHER" id="PTHR43133">
    <property type="entry name" value="RNA POLYMERASE ECF-TYPE SIGMA FACTO"/>
    <property type="match status" value="1"/>
</dbReference>
<evidence type="ECO:0000313" key="8">
    <source>
        <dbReference type="Proteomes" id="UP000431901"/>
    </source>
</evidence>
<dbReference type="InterPro" id="IPR014325">
    <property type="entry name" value="RNA_pol_sigma-E_actinobac"/>
</dbReference>
<dbReference type="SUPFAM" id="SSF88946">
    <property type="entry name" value="Sigma2 domain of RNA polymerase sigma factors"/>
    <property type="match status" value="1"/>
</dbReference>
<keyword evidence="8" id="KW-1185">Reference proteome</keyword>
<evidence type="ECO:0000256" key="1">
    <source>
        <dbReference type="ARBA" id="ARBA00010641"/>
    </source>
</evidence>
<dbReference type="NCBIfam" id="TIGR02937">
    <property type="entry name" value="sigma70-ECF"/>
    <property type="match status" value="1"/>
</dbReference>
<feature type="domain" description="RNA polymerase sigma factor 70 region 4 type 2" evidence="6">
    <location>
        <begin position="201"/>
        <end position="253"/>
    </location>
</feature>
<dbReference type="PANTHER" id="PTHR43133:SF50">
    <property type="entry name" value="ECF RNA POLYMERASE SIGMA FACTOR SIGM"/>
    <property type="match status" value="1"/>
</dbReference>
<evidence type="ECO:0000256" key="5">
    <source>
        <dbReference type="ARBA" id="ARBA00023163"/>
    </source>
</evidence>
<gene>
    <name evidence="7" type="ORF">GQ466_14805</name>
</gene>
<dbReference type="SUPFAM" id="SSF88659">
    <property type="entry name" value="Sigma3 and sigma4 domains of RNA polymerase sigma factors"/>
    <property type="match status" value="1"/>
</dbReference>
<dbReference type="EMBL" id="WUTW01000002">
    <property type="protein sequence ID" value="MXQ65306.1"/>
    <property type="molecule type" value="Genomic_DNA"/>
</dbReference>
<sequence length="272" mass="29995">MVHAGLRLPGGAAATGGIAGSPTVVSAVSQASRPVTLPVDGFVGIRRAGDKNSLPTGKDFPPVEPNTAFCWDRNNDHRATLTSDGTCFRNRTRVGESGDVRETTDEEFRAYVAARRPALLRAATRIAGEDAEDLLQAALADTYLAWERIGSRAAVDGYVRRAMANTHISWWRRRRRLDVHPSGDVPERPVADDAPRCDLRDALGRALRRLPERQRTAVFLRYYEDRPEHEVAALLGVSVGTVKSTVSRAMARLRDDMRDDTRNDTVLSTARH</sequence>
<keyword evidence="3" id="KW-0731">Sigma factor</keyword>
<keyword evidence="5" id="KW-0804">Transcription</keyword>
<keyword evidence="4" id="KW-0238">DNA-binding</keyword>
<dbReference type="InterPro" id="IPR036388">
    <property type="entry name" value="WH-like_DNA-bd_sf"/>
</dbReference>
<dbReference type="Pfam" id="PF08281">
    <property type="entry name" value="Sigma70_r4_2"/>
    <property type="match status" value="1"/>
</dbReference>
<evidence type="ECO:0000256" key="4">
    <source>
        <dbReference type="ARBA" id="ARBA00023125"/>
    </source>
</evidence>
<protein>
    <submittedName>
        <fullName evidence="7">SigE family RNA polymerase sigma factor</fullName>
    </submittedName>
</protein>
<dbReference type="GO" id="GO:0003677">
    <property type="term" value="F:DNA binding"/>
    <property type="evidence" value="ECO:0007669"/>
    <property type="project" value="UniProtKB-KW"/>
</dbReference>
<evidence type="ECO:0000256" key="3">
    <source>
        <dbReference type="ARBA" id="ARBA00023082"/>
    </source>
</evidence>
<dbReference type="InterPro" id="IPR039425">
    <property type="entry name" value="RNA_pol_sigma-70-like"/>
</dbReference>
<keyword evidence="2" id="KW-0805">Transcription regulation</keyword>
<organism evidence="7 8">
    <name type="scientific">Actinomadura rayongensis</name>
    <dbReference type="NCBI Taxonomy" id="1429076"/>
    <lineage>
        <taxon>Bacteria</taxon>
        <taxon>Bacillati</taxon>
        <taxon>Actinomycetota</taxon>
        <taxon>Actinomycetes</taxon>
        <taxon>Streptosporangiales</taxon>
        <taxon>Thermomonosporaceae</taxon>
        <taxon>Actinomadura</taxon>
    </lineage>
</organism>
<evidence type="ECO:0000256" key="2">
    <source>
        <dbReference type="ARBA" id="ARBA00023015"/>
    </source>
</evidence>
<dbReference type="InterPro" id="IPR013249">
    <property type="entry name" value="RNA_pol_sigma70_r4_t2"/>
</dbReference>
<dbReference type="InterPro" id="IPR013325">
    <property type="entry name" value="RNA_pol_sigma_r2"/>
</dbReference>
<comment type="similarity">
    <text evidence="1">Belongs to the sigma-70 factor family. ECF subfamily.</text>
</comment>
<dbReference type="OrthoDB" id="2046835at2"/>
<dbReference type="AlphaFoldDB" id="A0A6I4WB95"/>
<evidence type="ECO:0000313" key="7">
    <source>
        <dbReference type="EMBL" id="MXQ65306.1"/>
    </source>
</evidence>
<accession>A0A6I4WB95</accession>
<dbReference type="GO" id="GO:0016987">
    <property type="term" value="F:sigma factor activity"/>
    <property type="evidence" value="ECO:0007669"/>
    <property type="project" value="UniProtKB-KW"/>
</dbReference>
<dbReference type="Gene3D" id="1.10.10.10">
    <property type="entry name" value="Winged helix-like DNA-binding domain superfamily/Winged helix DNA-binding domain"/>
    <property type="match status" value="1"/>
</dbReference>
<dbReference type="Gene3D" id="1.10.1740.10">
    <property type="match status" value="1"/>
</dbReference>
<dbReference type="CDD" id="cd06171">
    <property type="entry name" value="Sigma70_r4"/>
    <property type="match status" value="1"/>
</dbReference>